<feature type="compositionally biased region" description="Polar residues" evidence="5">
    <location>
        <begin position="695"/>
        <end position="704"/>
    </location>
</feature>
<evidence type="ECO:0000256" key="2">
    <source>
        <dbReference type="ARBA" id="ARBA00022490"/>
    </source>
</evidence>
<accession>E9APV9</accession>
<dbReference type="PhylomeDB" id="E9APV9"/>
<keyword evidence="7" id="KW-1185">Reference proteome</keyword>
<proteinExistence type="predicted"/>
<dbReference type="SUPFAM" id="SSF50978">
    <property type="entry name" value="WD40 repeat-like"/>
    <property type="match status" value="1"/>
</dbReference>
<dbReference type="KEGG" id="lmi:LMXM_14_1130"/>
<dbReference type="OrthoDB" id="4189at2759"/>
<dbReference type="AlphaFoldDB" id="E9APV9"/>
<evidence type="ECO:0000313" key="7">
    <source>
        <dbReference type="Proteomes" id="UP000007259"/>
    </source>
</evidence>
<feature type="compositionally biased region" description="Low complexity" evidence="5">
    <location>
        <begin position="70"/>
        <end position="146"/>
    </location>
</feature>
<evidence type="ECO:0000256" key="5">
    <source>
        <dbReference type="SAM" id="MobiDB-lite"/>
    </source>
</evidence>
<dbReference type="GeneID" id="13449536"/>
<dbReference type="Gene3D" id="2.130.10.10">
    <property type="entry name" value="YVTN repeat-like/Quinoprotein amine dehydrogenase"/>
    <property type="match status" value="2"/>
</dbReference>
<reference evidence="6 7" key="1">
    <citation type="journal article" date="2011" name="Genome Res.">
        <title>Chromosome and gene copy number variation allow major structural change between species and strains of Leishmania.</title>
        <authorList>
            <person name="Rogers M.B."/>
            <person name="Hilley J.D."/>
            <person name="Dickens N.J."/>
            <person name="Wilkes J."/>
            <person name="Bates P.A."/>
            <person name="Depledge D.P."/>
            <person name="Harris D."/>
            <person name="Her Y."/>
            <person name="Herzyk P."/>
            <person name="Imamura H."/>
            <person name="Otto T.D."/>
            <person name="Sanders M."/>
            <person name="Seeger K."/>
            <person name="Dujardin J.C."/>
            <person name="Berriman M."/>
            <person name="Smith D.F."/>
            <person name="Hertz-Fowler C."/>
            <person name="Mottram J.C."/>
        </authorList>
    </citation>
    <scope>NUCLEOTIDE SEQUENCE [LARGE SCALE GENOMIC DNA]</scope>
    <source>
        <strain evidence="6 7">MHOM/GT/2001/U1103</strain>
    </source>
</reference>
<dbReference type="PANTHER" id="PTHR12442:SF26">
    <property type="entry name" value="CYTOPLASMIC DYNEIN 2 INTERMEDIATE CHAIN 2"/>
    <property type="match status" value="1"/>
</dbReference>
<evidence type="ECO:0000256" key="1">
    <source>
        <dbReference type="ARBA" id="ARBA00004496"/>
    </source>
</evidence>
<dbReference type="Proteomes" id="UP000007259">
    <property type="component" value="Chromosome 14"/>
</dbReference>
<dbReference type="GO" id="GO:0045504">
    <property type="term" value="F:dynein heavy chain binding"/>
    <property type="evidence" value="ECO:0007669"/>
    <property type="project" value="TreeGrafter"/>
</dbReference>
<protein>
    <submittedName>
        <fullName evidence="6">Uncharacterized protein</fullName>
    </submittedName>
</protein>
<feature type="region of interest" description="Disordered" evidence="5">
    <location>
        <begin position="69"/>
        <end position="150"/>
    </location>
</feature>
<comment type="subcellular location">
    <subcellularLocation>
        <location evidence="1">Cytoplasm</location>
    </subcellularLocation>
</comment>
<dbReference type="VEuPathDB" id="TriTrypDB:LmxM.14.1130"/>
<dbReference type="GO" id="GO:0042073">
    <property type="term" value="P:intraciliary transport"/>
    <property type="evidence" value="ECO:0007669"/>
    <property type="project" value="TreeGrafter"/>
</dbReference>
<dbReference type="EMBL" id="FR799567">
    <property type="protein sequence ID" value="CBZ24976.1"/>
    <property type="molecule type" value="Genomic_DNA"/>
</dbReference>
<dbReference type="OMA" id="EGKVCTW"/>
<dbReference type="InterPro" id="IPR036322">
    <property type="entry name" value="WD40_repeat_dom_sf"/>
</dbReference>
<dbReference type="RefSeq" id="XP_003873486.1">
    <property type="nucleotide sequence ID" value="XM_003873437.1"/>
</dbReference>
<dbReference type="InterPro" id="IPR001680">
    <property type="entry name" value="WD40_rpt"/>
</dbReference>
<keyword evidence="4" id="KW-0677">Repeat</keyword>
<dbReference type="GO" id="GO:0097014">
    <property type="term" value="C:ciliary plasm"/>
    <property type="evidence" value="ECO:0007669"/>
    <property type="project" value="TreeGrafter"/>
</dbReference>
<sequence>MDLAEKRKQLEALRAARQAKQQLVEQYISGRSSNPNGSPTSSTSLSRSALSLAPPAIAAAGDSVAVTGTLASPRSARPPSLRSRSGGGRLSVSSTRGPAVTAKAAAPSAASSPVTSASPTTPAAQRARPTTPSRQTAPSQAQAAPADGGVAPRSIRLVSVNKESTVTHAAVAGFSAASPNACPAVGPLHGSALPPVTSRAAGAPPTEEGLAAYGGWGFLRKCMRVPARDATGAAVTQPVCIFNPSVLLGDVAGSVESSRRRVVLDSTSCLVPYDGAAAGQRLGDAAMMTSPTVWSVCVAAAYGSCESPAVTGGGNAGELSMNMRCHGSTDPAGPENRMGASALDPLLMLSTGGTPVGTSQQRARAAARPATGAAAAAAAAAARVRASMDCGYPWGSASAAPSAVPGTTTESALKVAKESPGLVLAWFLVPMPANTIPRKEGSFAGTTAAPGSGFVSCVSGDITATPEYVVIVLPLVCDSEVMTLLAHPLQPSTLLGGTRCGRIVQWSIGQAWAQVEPRRLLERALATTGTTTTLLLPPQRPAHSSFPSPQAHQAPVLRMAVHGDASCHHLYSISQEGKVCTWTASQPLHPAASCLSYLGIRPMGCIGVTAQFVERAGTDAMTKVFIGTTSGALLVGTNRDAKSIELQYYGPPRALPTSSTVIRTLDVTATPAYPSGVAAAASTTSFRDSAGTAAPTCSTASPNHPTGAEASAAPEQSGQYRLTATSSQSAATAAVARRVQPAALHPHRGRIVSMALQTATHGLRGRDCVVSAATDGSCVAWFDRSVIPLEGFSSAVTSVCWSPTKQGVLAAGDASGLVTVWAVNTSIITPVVTVSLREAGHRARGNASSDGVLWVVSGASDAGAGAGGGTAGGGTFGFGSDDDEADAVDGEEVGASLGEADVVGSAISSVFFSRDGQWLFASTARGYVHTLHLGVSLA</sequence>
<feature type="region of interest" description="Disordered" evidence="5">
    <location>
        <begin position="691"/>
        <end position="718"/>
    </location>
</feature>
<organism evidence="6 7">
    <name type="scientific">Leishmania mexicana (strain MHOM/GT/2001/U1103)</name>
    <dbReference type="NCBI Taxonomy" id="929439"/>
    <lineage>
        <taxon>Eukaryota</taxon>
        <taxon>Discoba</taxon>
        <taxon>Euglenozoa</taxon>
        <taxon>Kinetoplastea</taxon>
        <taxon>Metakinetoplastina</taxon>
        <taxon>Trypanosomatida</taxon>
        <taxon>Trypanosomatidae</taxon>
        <taxon>Leishmaniinae</taxon>
        <taxon>Leishmania</taxon>
    </lineage>
</organism>
<keyword evidence="2" id="KW-0963">Cytoplasm</keyword>
<name>E9APV9_LEIMU</name>
<evidence type="ECO:0000256" key="3">
    <source>
        <dbReference type="ARBA" id="ARBA00022574"/>
    </source>
</evidence>
<dbReference type="PANTHER" id="PTHR12442">
    <property type="entry name" value="DYNEIN INTERMEDIATE CHAIN"/>
    <property type="match status" value="1"/>
</dbReference>
<gene>
    <name evidence="6" type="ORF">LMXM_14_1130</name>
</gene>
<feature type="region of interest" description="Disordered" evidence="5">
    <location>
        <begin position="26"/>
        <end position="48"/>
    </location>
</feature>
<keyword evidence="3" id="KW-0853">WD repeat</keyword>
<dbReference type="SMART" id="SM00320">
    <property type="entry name" value="WD40"/>
    <property type="match status" value="2"/>
</dbReference>
<evidence type="ECO:0000313" key="6">
    <source>
        <dbReference type="EMBL" id="CBZ24976.1"/>
    </source>
</evidence>
<dbReference type="GO" id="GO:0005868">
    <property type="term" value="C:cytoplasmic dynein complex"/>
    <property type="evidence" value="ECO:0007669"/>
    <property type="project" value="TreeGrafter"/>
</dbReference>
<dbReference type="InterPro" id="IPR050687">
    <property type="entry name" value="Dynein_IC"/>
</dbReference>
<dbReference type="GO" id="GO:0045503">
    <property type="term" value="F:dynein light chain binding"/>
    <property type="evidence" value="ECO:0007669"/>
    <property type="project" value="TreeGrafter"/>
</dbReference>
<dbReference type="InterPro" id="IPR015943">
    <property type="entry name" value="WD40/YVTN_repeat-like_dom_sf"/>
</dbReference>
<evidence type="ECO:0000256" key="4">
    <source>
        <dbReference type="ARBA" id="ARBA00022737"/>
    </source>
</evidence>